<feature type="transmembrane region" description="Helical" evidence="12">
    <location>
        <begin position="20"/>
        <end position="42"/>
    </location>
</feature>
<dbReference type="NCBIfam" id="TIGR00826">
    <property type="entry name" value="EIIB_glc"/>
    <property type="match status" value="1"/>
</dbReference>
<feature type="transmembrane region" description="Helical" evidence="12">
    <location>
        <begin position="87"/>
        <end position="106"/>
    </location>
</feature>
<evidence type="ECO:0000259" key="13">
    <source>
        <dbReference type="PROSITE" id="PS51098"/>
    </source>
</evidence>
<feature type="transmembrane region" description="Helical" evidence="12">
    <location>
        <begin position="279"/>
        <end position="301"/>
    </location>
</feature>
<dbReference type="CDD" id="cd00212">
    <property type="entry name" value="PTS_IIB_glc"/>
    <property type="match status" value="1"/>
</dbReference>
<organism evidence="15 16">
    <name type="scientific">Vagococcus allomyrinae</name>
    <dbReference type="NCBI Taxonomy" id="2794353"/>
    <lineage>
        <taxon>Bacteria</taxon>
        <taxon>Bacillati</taxon>
        <taxon>Bacillota</taxon>
        <taxon>Bacilli</taxon>
        <taxon>Lactobacillales</taxon>
        <taxon>Enterococcaceae</taxon>
        <taxon>Vagococcus</taxon>
    </lineage>
</organism>
<keyword evidence="2" id="KW-0813">Transport</keyword>
<dbReference type="Gene3D" id="3.30.1360.60">
    <property type="entry name" value="Glucose permease domain IIB"/>
    <property type="match status" value="1"/>
</dbReference>
<proteinExistence type="predicted"/>
<dbReference type="EMBL" id="JAEEGA010000011">
    <property type="protein sequence ID" value="MBP1042637.1"/>
    <property type="molecule type" value="Genomic_DNA"/>
</dbReference>
<keyword evidence="6" id="KW-0598">Phosphotransferase system</keyword>
<evidence type="ECO:0000256" key="3">
    <source>
        <dbReference type="ARBA" id="ARBA00022475"/>
    </source>
</evidence>
<keyword evidence="5" id="KW-0808">Transferase</keyword>
<feature type="transmembrane region" description="Helical" evidence="12">
    <location>
        <begin position="313"/>
        <end position="335"/>
    </location>
</feature>
<dbReference type="GO" id="GO:0090563">
    <property type="term" value="F:protein-phosphocysteine-sugar phosphotransferase activity"/>
    <property type="evidence" value="ECO:0007669"/>
    <property type="project" value="TreeGrafter"/>
</dbReference>
<feature type="domain" description="PTS EIIC type-1" evidence="14">
    <location>
        <begin position="7"/>
        <end position="419"/>
    </location>
</feature>
<dbReference type="InterPro" id="IPR050429">
    <property type="entry name" value="PTS_Glucose_EIICBA"/>
</dbReference>
<feature type="transmembrane region" description="Helical" evidence="12">
    <location>
        <begin position="62"/>
        <end position="80"/>
    </location>
</feature>
<dbReference type="GO" id="GO:0008982">
    <property type="term" value="F:protein-N(PI)-phosphohistidine-sugar phosphotransferase activity"/>
    <property type="evidence" value="ECO:0007669"/>
    <property type="project" value="InterPro"/>
</dbReference>
<evidence type="ECO:0000313" key="16">
    <source>
        <dbReference type="Proteomes" id="UP000674938"/>
    </source>
</evidence>
<feature type="domain" description="PTS EIIB type-1" evidence="13">
    <location>
        <begin position="442"/>
        <end position="521"/>
    </location>
</feature>
<dbReference type="InterPro" id="IPR001996">
    <property type="entry name" value="PTS_IIB_1"/>
</dbReference>
<evidence type="ECO:0000256" key="1">
    <source>
        <dbReference type="ARBA" id="ARBA00004651"/>
    </source>
</evidence>
<keyword evidence="16" id="KW-1185">Reference proteome</keyword>
<evidence type="ECO:0000256" key="7">
    <source>
        <dbReference type="ARBA" id="ARBA00022692"/>
    </source>
</evidence>
<dbReference type="InterPro" id="IPR036878">
    <property type="entry name" value="Glu_permease_IIB"/>
</dbReference>
<dbReference type="GO" id="GO:0005886">
    <property type="term" value="C:plasma membrane"/>
    <property type="evidence" value="ECO:0007669"/>
    <property type="project" value="UniProtKB-SubCell"/>
</dbReference>
<evidence type="ECO:0000256" key="8">
    <source>
        <dbReference type="ARBA" id="ARBA00022777"/>
    </source>
</evidence>
<dbReference type="PANTHER" id="PTHR30009:SF24">
    <property type="entry name" value="PTS SYSTEM, IIBC COMPONENT"/>
    <property type="match status" value="1"/>
</dbReference>
<dbReference type="SUPFAM" id="SSF55604">
    <property type="entry name" value="Glucose permease domain IIB"/>
    <property type="match status" value="1"/>
</dbReference>
<feature type="transmembrane region" description="Helical" evidence="12">
    <location>
        <begin position="385"/>
        <end position="407"/>
    </location>
</feature>
<evidence type="ECO:0000256" key="10">
    <source>
        <dbReference type="ARBA" id="ARBA00023136"/>
    </source>
</evidence>
<dbReference type="GO" id="GO:0016301">
    <property type="term" value="F:kinase activity"/>
    <property type="evidence" value="ECO:0007669"/>
    <property type="project" value="UniProtKB-KW"/>
</dbReference>
<keyword evidence="7 12" id="KW-0812">Transmembrane</keyword>
<comment type="caution">
    <text evidence="15">The sequence shown here is derived from an EMBL/GenBank/DDBJ whole genome shotgun (WGS) entry which is preliminary data.</text>
</comment>
<dbReference type="PROSITE" id="PS51098">
    <property type="entry name" value="PTS_EIIB_TYPE_1"/>
    <property type="match status" value="1"/>
</dbReference>
<feature type="transmembrane region" description="Helical" evidence="12">
    <location>
        <begin position="126"/>
        <end position="151"/>
    </location>
</feature>
<evidence type="ECO:0000313" key="15">
    <source>
        <dbReference type="EMBL" id="MBP1042637.1"/>
    </source>
</evidence>
<dbReference type="InterPro" id="IPR013013">
    <property type="entry name" value="PTS_EIIC_1"/>
</dbReference>
<dbReference type="GO" id="GO:0009401">
    <property type="term" value="P:phosphoenolpyruvate-dependent sugar phosphotransferase system"/>
    <property type="evidence" value="ECO:0007669"/>
    <property type="project" value="UniProtKB-KW"/>
</dbReference>
<feature type="active site" description="Phosphocysteine intermediate; for EIIB activity" evidence="11">
    <location>
        <position position="464"/>
    </location>
</feature>
<feature type="transmembrane region" description="Helical" evidence="12">
    <location>
        <begin position="172"/>
        <end position="195"/>
    </location>
</feature>
<dbReference type="PROSITE" id="PS51103">
    <property type="entry name" value="PTS_EIIC_TYPE_1"/>
    <property type="match status" value="1"/>
</dbReference>
<evidence type="ECO:0000256" key="2">
    <source>
        <dbReference type="ARBA" id="ARBA00022448"/>
    </source>
</evidence>
<dbReference type="PANTHER" id="PTHR30009">
    <property type="entry name" value="CYTOCHROME C-TYPE SYNTHESIS PROTEIN AND PTS TRANSMEMBRANE COMPONENT"/>
    <property type="match status" value="1"/>
</dbReference>
<sequence length="521" mass="56687">MRWNGEKKVKESMQKFSRSAIIPIKFMAVMGLFLAFSVIMQLEFMPAVIQGLGGLIKSMMDAMMNNLALIFCVAITSSMAKKNKMEAGVLAVIVFLIFLAANNSWLTSQGMLAEEGAMGLYGTGQGYVLGFQVVDMNVFLGMILGCLTAYVHNKFSEKQFIDMLSIYGGPRLVFIVMIPVTLILAVLLCYIWPVINSGINSMSNLILGAGVFGVFLYGFGNRFLIPTGLHHLLWMPFCFTAIGGTAEINGQMYTGAVNIFYAEMANVATITSFDPSLRFAMFGFSKVFACIPIALALIHCANQNKKDEVKGMVLPAAFVGTVAGITEALDFTYLFASPLLWFVHSLLAGFSEALIWGLGIRTFVKDGIIDTVVSNSVFSPSLTKVYWFVLIGLIMAAVWYLTFVFLIKKLNLKTPGREEVVLAGSELTLSVDLPAKASAAGATDIELVIAGLGGADNIDSVTNCFTRLRVDVLDVSKVSEETLKEVTLHKGVVFNGNNVQVIIGMGVQPFKEEVCEYLGLE</sequence>
<dbReference type="Proteomes" id="UP000674938">
    <property type="component" value="Unassembled WGS sequence"/>
</dbReference>
<gene>
    <name evidence="15" type="ORF">I6N95_16595</name>
</gene>
<evidence type="ECO:0000256" key="11">
    <source>
        <dbReference type="PROSITE-ProRule" id="PRU00421"/>
    </source>
</evidence>
<dbReference type="PROSITE" id="PS01035">
    <property type="entry name" value="PTS_EIIB_TYPE_1_CYS"/>
    <property type="match status" value="1"/>
</dbReference>
<dbReference type="InterPro" id="IPR018113">
    <property type="entry name" value="PTrfase_EIIB_Cys"/>
</dbReference>
<comment type="subcellular location">
    <subcellularLocation>
        <location evidence="1">Cell membrane</location>
        <topology evidence="1">Multi-pass membrane protein</topology>
    </subcellularLocation>
</comment>
<keyword evidence="10 12" id="KW-0472">Membrane</keyword>
<evidence type="ECO:0000259" key="14">
    <source>
        <dbReference type="PROSITE" id="PS51103"/>
    </source>
</evidence>
<keyword evidence="9 12" id="KW-1133">Transmembrane helix</keyword>
<evidence type="ECO:0000256" key="5">
    <source>
        <dbReference type="ARBA" id="ARBA00022679"/>
    </source>
</evidence>
<evidence type="ECO:0000256" key="9">
    <source>
        <dbReference type="ARBA" id="ARBA00022989"/>
    </source>
</evidence>
<keyword evidence="4" id="KW-0762">Sugar transport</keyword>
<evidence type="ECO:0000256" key="6">
    <source>
        <dbReference type="ARBA" id="ARBA00022683"/>
    </source>
</evidence>
<dbReference type="Pfam" id="PF00367">
    <property type="entry name" value="PTS_EIIB"/>
    <property type="match status" value="1"/>
</dbReference>
<keyword evidence="3" id="KW-1003">Cell membrane</keyword>
<keyword evidence="8" id="KW-0418">Kinase</keyword>
<evidence type="ECO:0000256" key="4">
    <source>
        <dbReference type="ARBA" id="ARBA00022597"/>
    </source>
</evidence>
<evidence type="ECO:0000256" key="12">
    <source>
        <dbReference type="SAM" id="Phobius"/>
    </source>
</evidence>
<feature type="transmembrane region" description="Helical" evidence="12">
    <location>
        <begin position="232"/>
        <end position="253"/>
    </location>
</feature>
<name>A0A940P755_9ENTE</name>
<protein>
    <submittedName>
        <fullName evidence="15">PTS transporter subunit EIIC</fullName>
    </submittedName>
</protein>
<dbReference type="Pfam" id="PF02378">
    <property type="entry name" value="PTS_EIIC"/>
    <property type="match status" value="1"/>
</dbReference>
<dbReference type="RefSeq" id="WP_209529993.1">
    <property type="nucleotide sequence ID" value="NZ_JAEEGA010000011.1"/>
</dbReference>
<feature type="transmembrane region" description="Helical" evidence="12">
    <location>
        <begin position="201"/>
        <end position="220"/>
    </location>
</feature>
<accession>A0A940P755</accession>
<dbReference type="InterPro" id="IPR003352">
    <property type="entry name" value="PTS_EIIC"/>
</dbReference>
<dbReference type="AlphaFoldDB" id="A0A940P755"/>
<reference evidence="15" key="1">
    <citation type="submission" date="2020-12" db="EMBL/GenBank/DDBJ databases">
        <title>Vagococcus allomyrinae sp. nov. and Enterococcus lavae sp. nov., isolated from the larvae of Allomyrina dichotoma.</title>
        <authorList>
            <person name="Lee S.D."/>
        </authorList>
    </citation>
    <scope>NUCLEOTIDE SEQUENCE</scope>
    <source>
        <strain evidence="15">BWB3-3</strain>
    </source>
</reference>